<dbReference type="PANTHER" id="PTHR19139:SF199">
    <property type="entry name" value="MIP17260P"/>
    <property type="match status" value="1"/>
</dbReference>
<dbReference type="SUPFAM" id="SSF81338">
    <property type="entry name" value="Aquaporin-like"/>
    <property type="match status" value="1"/>
</dbReference>
<evidence type="ECO:0000256" key="1">
    <source>
        <dbReference type="ARBA" id="ARBA00004651"/>
    </source>
</evidence>
<evidence type="ECO:0000313" key="11">
    <source>
        <dbReference type="Proteomes" id="UP000215002"/>
    </source>
</evidence>
<sequence length="257" mass="26472">METKPLTKYVAELIGTFCLVLFGCGAAVVAGANADGIPPSGIGLLGISLAFGLSVVVMAYAIGPISGCHINPAISISMLAAGKLSFKDCAGYVIAQCIGAICASGILYLLLSGKPGFSMGEYALGANGWGETYLGKYSTQSAFIAETVFTFLFLIVIFGTTAKRANPAMAGLAIGLSLTLIHLVVIPITGTSVNPARSLGPALLSGGKALSQLWLFIVAPILGGLLAAGFWKAIMEEKDTIVSKTVEVHEDISINRI</sequence>
<dbReference type="PROSITE" id="PS51257">
    <property type="entry name" value="PROKAR_LIPOPROTEIN"/>
    <property type="match status" value="1"/>
</dbReference>
<evidence type="ECO:0000256" key="6">
    <source>
        <dbReference type="ARBA" id="ARBA00022989"/>
    </source>
</evidence>
<dbReference type="InterPro" id="IPR023271">
    <property type="entry name" value="Aquaporin-like"/>
</dbReference>
<evidence type="ECO:0000256" key="9">
    <source>
        <dbReference type="SAM" id="Phobius"/>
    </source>
</evidence>
<dbReference type="GO" id="GO:0015250">
    <property type="term" value="F:water channel activity"/>
    <property type="evidence" value="ECO:0007669"/>
    <property type="project" value="TreeGrafter"/>
</dbReference>
<dbReference type="EMBL" id="CP022743">
    <property type="protein sequence ID" value="ASU35189.1"/>
    <property type="molecule type" value="Genomic_DNA"/>
</dbReference>
<keyword evidence="7 9" id="KW-0472">Membrane</keyword>
<evidence type="ECO:0000256" key="7">
    <source>
        <dbReference type="ARBA" id="ARBA00023136"/>
    </source>
</evidence>
<keyword evidence="3 8" id="KW-0813">Transport</keyword>
<protein>
    <submittedName>
        <fullName evidence="10">Aquaporin Z</fullName>
    </submittedName>
</protein>
<dbReference type="Gene3D" id="1.20.1080.10">
    <property type="entry name" value="Glycerol uptake facilitator protein"/>
    <property type="match status" value="1"/>
</dbReference>
<dbReference type="RefSeq" id="WP_094571425.1">
    <property type="nucleotide sequence ID" value="NZ_CP022743.1"/>
</dbReference>
<feature type="transmembrane region" description="Helical" evidence="9">
    <location>
        <begin position="142"/>
        <end position="160"/>
    </location>
</feature>
<dbReference type="Pfam" id="PF00230">
    <property type="entry name" value="MIP"/>
    <property type="match status" value="1"/>
</dbReference>
<dbReference type="Proteomes" id="UP000215002">
    <property type="component" value="Chromosome"/>
</dbReference>
<evidence type="ECO:0000256" key="8">
    <source>
        <dbReference type="RuleBase" id="RU000477"/>
    </source>
</evidence>
<proteinExistence type="inferred from homology"/>
<dbReference type="InterPro" id="IPR022357">
    <property type="entry name" value="MIP_CS"/>
</dbReference>
<evidence type="ECO:0000256" key="2">
    <source>
        <dbReference type="ARBA" id="ARBA00006175"/>
    </source>
</evidence>
<dbReference type="OrthoDB" id="9807293at2"/>
<dbReference type="CDD" id="cd00333">
    <property type="entry name" value="MIP"/>
    <property type="match status" value="1"/>
</dbReference>
<reference evidence="10 11" key="1">
    <citation type="submission" date="2017-08" db="EMBL/GenBank/DDBJ databases">
        <title>Complete genome sequence of Mucilaginibacter sp. strain BJC16-A31.</title>
        <authorList>
            <consortium name="Henan University of Science and Technology"/>
            <person name="You X."/>
        </authorList>
    </citation>
    <scope>NUCLEOTIDE SEQUENCE [LARGE SCALE GENOMIC DNA]</scope>
    <source>
        <strain evidence="10 11">BJC16-A31</strain>
    </source>
</reference>
<feature type="transmembrane region" description="Helical" evidence="9">
    <location>
        <begin position="213"/>
        <end position="234"/>
    </location>
</feature>
<feature type="transmembrane region" description="Helical" evidence="9">
    <location>
        <begin position="172"/>
        <end position="193"/>
    </location>
</feature>
<keyword evidence="4" id="KW-1003">Cell membrane</keyword>
<dbReference type="PROSITE" id="PS00221">
    <property type="entry name" value="MIP"/>
    <property type="match status" value="1"/>
</dbReference>
<keyword evidence="5 8" id="KW-0812">Transmembrane</keyword>
<dbReference type="NCBIfam" id="TIGR00861">
    <property type="entry name" value="MIP"/>
    <property type="match status" value="1"/>
</dbReference>
<evidence type="ECO:0000256" key="3">
    <source>
        <dbReference type="ARBA" id="ARBA00022448"/>
    </source>
</evidence>
<gene>
    <name evidence="10" type="ORF">MuYL_3304</name>
</gene>
<dbReference type="AlphaFoldDB" id="A0A223NZ75"/>
<evidence type="ECO:0000313" key="10">
    <source>
        <dbReference type="EMBL" id="ASU35189.1"/>
    </source>
</evidence>
<evidence type="ECO:0000256" key="5">
    <source>
        <dbReference type="ARBA" id="ARBA00022692"/>
    </source>
</evidence>
<dbReference type="GO" id="GO:0005886">
    <property type="term" value="C:plasma membrane"/>
    <property type="evidence" value="ECO:0007669"/>
    <property type="project" value="UniProtKB-SubCell"/>
</dbReference>
<organism evidence="10 11">
    <name type="scientific">Mucilaginibacter xinganensis</name>
    <dbReference type="NCBI Taxonomy" id="1234841"/>
    <lineage>
        <taxon>Bacteria</taxon>
        <taxon>Pseudomonadati</taxon>
        <taxon>Bacteroidota</taxon>
        <taxon>Sphingobacteriia</taxon>
        <taxon>Sphingobacteriales</taxon>
        <taxon>Sphingobacteriaceae</taxon>
        <taxon>Mucilaginibacter</taxon>
    </lineage>
</organism>
<feature type="transmembrane region" description="Helical" evidence="9">
    <location>
        <begin position="89"/>
        <end position="111"/>
    </location>
</feature>
<dbReference type="PANTHER" id="PTHR19139">
    <property type="entry name" value="AQUAPORIN TRANSPORTER"/>
    <property type="match status" value="1"/>
</dbReference>
<accession>A0A223NZ75</accession>
<name>A0A223NZ75_9SPHI</name>
<evidence type="ECO:0000256" key="4">
    <source>
        <dbReference type="ARBA" id="ARBA00022475"/>
    </source>
</evidence>
<dbReference type="InterPro" id="IPR000425">
    <property type="entry name" value="MIP"/>
</dbReference>
<keyword evidence="11" id="KW-1185">Reference proteome</keyword>
<comment type="subcellular location">
    <subcellularLocation>
        <location evidence="1">Cell membrane</location>
        <topology evidence="1">Multi-pass membrane protein</topology>
    </subcellularLocation>
</comment>
<dbReference type="NCBIfam" id="NF003838">
    <property type="entry name" value="PRK05420.1"/>
    <property type="match status" value="1"/>
</dbReference>
<dbReference type="InterPro" id="IPR034294">
    <property type="entry name" value="Aquaporin_transptr"/>
</dbReference>
<keyword evidence="6 9" id="KW-1133">Transmembrane helix</keyword>
<feature type="transmembrane region" description="Helical" evidence="9">
    <location>
        <begin position="44"/>
        <end position="68"/>
    </location>
</feature>
<dbReference type="PRINTS" id="PR00783">
    <property type="entry name" value="MINTRINSICP"/>
</dbReference>
<dbReference type="KEGG" id="muc:MuYL_3304"/>
<comment type="similarity">
    <text evidence="2 8">Belongs to the MIP/aquaporin (TC 1.A.8) family.</text>
</comment>